<accession>A0A3M6TUV5</accession>
<comment type="caution">
    <text evidence="2">The sequence shown here is derived from an EMBL/GenBank/DDBJ whole genome shotgun (WGS) entry which is preliminary data.</text>
</comment>
<dbReference type="AlphaFoldDB" id="A0A3M6TUV5"/>
<reference evidence="2 3" key="1">
    <citation type="journal article" date="2018" name="Sci. Rep.">
        <title>Comparative analysis of the Pocillopora damicornis genome highlights role of immune system in coral evolution.</title>
        <authorList>
            <person name="Cunning R."/>
            <person name="Bay R.A."/>
            <person name="Gillette P."/>
            <person name="Baker A.C."/>
            <person name="Traylor-Knowles N."/>
        </authorList>
    </citation>
    <scope>NUCLEOTIDE SEQUENCE [LARGE SCALE GENOMIC DNA]</scope>
    <source>
        <strain evidence="2">RSMAS</strain>
        <tissue evidence="2">Whole animal</tissue>
    </source>
</reference>
<protein>
    <recommendedName>
        <fullName evidence="4">IBB domain-containing protein</fullName>
    </recommendedName>
</protein>
<proteinExistence type="predicted"/>
<keyword evidence="3" id="KW-1185">Reference proteome</keyword>
<evidence type="ECO:0008006" key="4">
    <source>
        <dbReference type="Google" id="ProtNLM"/>
    </source>
</evidence>
<gene>
    <name evidence="2" type="ORF">pdam_00022664</name>
</gene>
<feature type="region of interest" description="Disordered" evidence="1">
    <location>
        <begin position="38"/>
        <end position="75"/>
    </location>
</feature>
<name>A0A3M6TUV5_POCDA</name>
<dbReference type="Proteomes" id="UP000275408">
    <property type="component" value="Unassembled WGS sequence"/>
</dbReference>
<evidence type="ECO:0000313" key="2">
    <source>
        <dbReference type="EMBL" id="RMX45182.1"/>
    </source>
</evidence>
<organism evidence="2 3">
    <name type="scientific">Pocillopora damicornis</name>
    <name type="common">Cauliflower coral</name>
    <name type="synonym">Millepora damicornis</name>
    <dbReference type="NCBI Taxonomy" id="46731"/>
    <lineage>
        <taxon>Eukaryota</taxon>
        <taxon>Metazoa</taxon>
        <taxon>Cnidaria</taxon>
        <taxon>Anthozoa</taxon>
        <taxon>Hexacorallia</taxon>
        <taxon>Scleractinia</taxon>
        <taxon>Astrocoeniina</taxon>
        <taxon>Pocilloporidae</taxon>
        <taxon>Pocillopora</taxon>
    </lineage>
</organism>
<dbReference type="EMBL" id="RCHS01002863">
    <property type="protein sequence ID" value="RMX45182.1"/>
    <property type="molecule type" value="Genomic_DNA"/>
</dbReference>
<feature type="compositionally biased region" description="Polar residues" evidence="1">
    <location>
        <begin position="57"/>
        <end position="67"/>
    </location>
</feature>
<sequence>MLLGKTPREAEENERKLFRFRQRVMAVRLEARQERKVNKGCNQIQPDDARDPEEITSGEQISITTRTVPADDHTR</sequence>
<evidence type="ECO:0000256" key="1">
    <source>
        <dbReference type="SAM" id="MobiDB-lite"/>
    </source>
</evidence>
<evidence type="ECO:0000313" key="3">
    <source>
        <dbReference type="Proteomes" id="UP000275408"/>
    </source>
</evidence>